<feature type="domain" description="IFT122 zinc ribbon" evidence="4">
    <location>
        <begin position="282"/>
        <end position="321"/>
    </location>
</feature>
<organism evidence="6 7">
    <name type="scientific">Monoraphidium neglectum</name>
    <dbReference type="NCBI Taxonomy" id="145388"/>
    <lineage>
        <taxon>Eukaryota</taxon>
        <taxon>Viridiplantae</taxon>
        <taxon>Chlorophyta</taxon>
        <taxon>core chlorophytes</taxon>
        <taxon>Chlorophyceae</taxon>
        <taxon>CS clade</taxon>
        <taxon>Sphaeropleales</taxon>
        <taxon>Selenastraceae</taxon>
        <taxon>Monoraphidium</taxon>
    </lineage>
</organism>
<dbReference type="Proteomes" id="UP000054498">
    <property type="component" value="Unassembled WGS sequence"/>
</dbReference>
<dbReference type="GeneID" id="25729241"/>
<evidence type="ECO:0000259" key="5">
    <source>
        <dbReference type="Pfam" id="PF25295"/>
    </source>
</evidence>
<keyword evidence="2" id="KW-0677">Repeat</keyword>
<accession>A0A0D2MW32</accession>
<dbReference type="InterPro" id="IPR039857">
    <property type="entry name" value="Ift122/121"/>
</dbReference>
<evidence type="ECO:0000313" key="7">
    <source>
        <dbReference type="Proteomes" id="UP000054498"/>
    </source>
</evidence>
<protein>
    <submittedName>
        <fullName evidence="6">Uncharacterized protein</fullName>
    </submittedName>
</protein>
<feature type="compositionally biased region" description="Basic and acidic residues" evidence="3">
    <location>
        <begin position="477"/>
        <end position="488"/>
    </location>
</feature>
<dbReference type="InterPro" id="IPR056838">
    <property type="entry name" value="Zn_ribbon_IFT122"/>
</dbReference>
<dbReference type="GO" id="GO:0097730">
    <property type="term" value="C:non-motile cilium"/>
    <property type="evidence" value="ECO:0007669"/>
    <property type="project" value="TreeGrafter"/>
</dbReference>
<proteinExistence type="predicted"/>
<feature type="region of interest" description="Disordered" evidence="3">
    <location>
        <begin position="477"/>
        <end position="513"/>
    </location>
</feature>
<keyword evidence="7" id="KW-1185">Reference proteome</keyword>
<dbReference type="AlphaFoldDB" id="A0A0D2MW32"/>
<dbReference type="STRING" id="145388.A0A0D2MW32"/>
<dbReference type="GO" id="GO:0035721">
    <property type="term" value="P:intraciliary retrograde transport"/>
    <property type="evidence" value="ECO:0007669"/>
    <property type="project" value="TreeGrafter"/>
</dbReference>
<reference evidence="6 7" key="1">
    <citation type="journal article" date="2013" name="BMC Genomics">
        <title>Reconstruction of the lipid metabolism for the microalga Monoraphidium neglectum from its genome sequence reveals characteristics suitable for biofuel production.</title>
        <authorList>
            <person name="Bogen C."/>
            <person name="Al-Dilaimi A."/>
            <person name="Albersmeier A."/>
            <person name="Wichmann J."/>
            <person name="Grundmann M."/>
            <person name="Rupp O."/>
            <person name="Lauersen K.J."/>
            <person name="Blifernez-Klassen O."/>
            <person name="Kalinowski J."/>
            <person name="Goesmann A."/>
            <person name="Mussgnug J.H."/>
            <person name="Kruse O."/>
        </authorList>
    </citation>
    <scope>NUCLEOTIDE SEQUENCE [LARGE SCALE GENOMIC DNA]</scope>
    <source>
        <strain evidence="6 7">SAG 48.87</strain>
    </source>
</reference>
<dbReference type="Pfam" id="PF25144">
    <property type="entry name" value="Zn_ribbon_IFT122"/>
    <property type="match status" value="1"/>
</dbReference>
<dbReference type="EMBL" id="KK100333">
    <property type="protein sequence ID" value="KIZ06765.1"/>
    <property type="molecule type" value="Genomic_DNA"/>
</dbReference>
<keyword evidence="1" id="KW-0853">WD repeat</keyword>
<evidence type="ECO:0000259" key="4">
    <source>
        <dbReference type="Pfam" id="PF25144"/>
    </source>
</evidence>
<gene>
    <name evidence="6" type="ORF">MNEG_1193</name>
</gene>
<evidence type="ECO:0000256" key="2">
    <source>
        <dbReference type="ARBA" id="ARBA00022737"/>
    </source>
</evidence>
<name>A0A0D2MW32_9CHLO</name>
<dbReference type="Pfam" id="PF25295">
    <property type="entry name" value="TPR_IFT122"/>
    <property type="match status" value="1"/>
</dbReference>
<dbReference type="GO" id="GO:0061512">
    <property type="term" value="P:protein localization to cilium"/>
    <property type="evidence" value="ECO:0007669"/>
    <property type="project" value="TreeGrafter"/>
</dbReference>
<sequence>MNGSRARRYDRALALIVRHGWWDRLLALVRALSRDRDAPLLAQCAAALRKAGQYGAAKEALLKLDDQAGLADLAVAAGRWEDAALLAVARPELAPRVHLPHAAWLAARDRFDDARAAYRSGGRPDLAQRLLEGLAEAAVRQRRFGDAAHTHYRLAMDALQDVTHPPHALSPADADALSRFSRHYDTSEVYAAYEVVAEAAARPFRTSGDTTLFGAARFLAARLLPREAPPPGVSLATALLALAKGAVGFGAFKLARFAYGKLQADVDLQSVIIRGRPFADAEELAPACHRCGATNPIGDACVACGASFQYSPLTWDVLPLVEFELEGGISDDEAQALVGEGAGDVAGPAGSSSPAMDQGGDGGGAGGAANVLTLDERPGPAGRGGGGGGAGGVGGGAGSELEETWAVQAMVPRAPIRLDRAALRRLPAGEVLVRRWPSPHLPAQWFRLMDPDAAVVVGPCGHFFEADEFEMALLEKGHAPFSRERPPVEDDTGGRSGGGTADSVPFGKQGERR</sequence>
<feature type="region of interest" description="Disordered" evidence="3">
    <location>
        <begin position="341"/>
        <end position="398"/>
    </location>
</feature>
<dbReference type="PANTHER" id="PTHR12764">
    <property type="entry name" value="WD REPEAT DOMAIN-RELATED"/>
    <property type="match status" value="1"/>
</dbReference>
<dbReference type="InterPro" id="IPR057411">
    <property type="entry name" value="TPR_IFT122"/>
</dbReference>
<dbReference type="OrthoDB" id="10255582at2759"/>
<dbReference type="RefSeq" id="XP_013905784.1">
    <property type="nucleotide sequence ID" value="XM_014050330.1"/>
</dbReference>
<dbReference type="Gene3D" id="1.25.40.470">
    <property type="match status" value="1"/>
</dbReference>
<dbReference type="GO" id="GO:0030991">
    <property type="term" value="C:intraciliary transport particle A"/>
    <property type="evidence" value="ECO:0007669"/>
    <property type="project" value="TreeGrafter"/>
</dbReference>
<dbReference type="PANTHER" id="PTHR12764:SF4">
    <property type="entry name" value="INTRAFLAGELLAR TRANSPORT PROTEIN 122 HOMOLOG"/>
    <property type="match status" value="1"/>
</dbReference>
<dbReference type="GO" id="GO:1905515">
    <property type="term" value="P:non-motile cilium assembly"/>
    <property type="evidence" value="ECO:0007669"/>
    <property type="project" value="TreeGrafter"/>
</dbReference>
<dbReference type="KEGG" id="mng:MNEG_1193"/>
<feature type="domain" description="Intraflagellar transport protein 122 homolog TPR" evidence="5">
    <location>
        <begin position="8"/>
        <end position="223"/>
    </location>
</feature>
<evidence type="ECO:0000313" key="6">
    <source>
        <dbReference type="EMBL" id="KIZ06765.1"/>
    </source>
</evidence>
<evidence type="ECO:0000256" key="1">
    <source>
        <dbReference type="ARBA" id="ARBA00022574"/>
    </source>
</evidence>
<feature type="compositionally biased region" description="Gly residues" evidence="3">
    <location>
        <begin position="381"/>
        <end position="398"/>
    </location>
</feature>
<evidence type="ECO:0000256" key="3">
    <source>
        <dbReference type="SAM" id="MobiDB-lite"/>
    </source>
</evidence>